<dbReference type="GO" id="GO:0010124">
    <property type="term" value="P:phenylacetate catabolic process"/>
    <property type="evidence" value="ECO:0007669"/>
    <property type="project" value="TreeGrafter"/>
</dbReference>
<dbReference type="GO" id="GO:0003988">
    <property type="term" value="F:acetyl-CoA C-acyltransferase activity"/>
    <property type="evidence" value="ECO:0007669"/>
    <property type="project" value="TreeGrafter"/>
</dbReference>
<sequence length="54" mass="5812">MKRRGKDSRFGVISMCIGSGMGAAAVFERGDAVDELTNARGILSHNWLSKDAMP</sequence>
<dbReference type="EMBL" id="GBRH01212862">
    <property type="protein sequence ID" value="JAD85033.1"/>
    <property type="molecule type" value="Transcribed_RNA"/>
</dbReference>
<dbReference type="InterPro" id="IPR016039">
    <property type="entry name" value="Thiolase-like"/>
</dbReference>
<proteinExistence type="predicted"/>
<accession>A0A0A9DEB8</accession>
<dbReference type="PROSITE" id="PS00099">
    <property type="entry name" value="THIOLASE_3"/>
    <property type="match status" value="1"/>
</dbReference>
<dbReference type="InterPro" id="IPR050215">
    <property type="entry name" value="Thiolase-like_sf_Thiolase"/>
</dbReference>
<reference evidence="1" key="1">
    <citation type="submission" date="2014-09" db="EMBL/GenBank/DDBJ databases">
        <authorList>
            <person name="Magalhaes I.L.F."/>
            <person name="Oliveira U."/>
            <person name="Santos F.R."/>
            <person name="Vidigal T.H.D.A."/>
            <person name="Brescovit A.D."/>
            <person name="Santos A.J."/>
        </authorList>
    </citation>
    <scope>NUCLEOTIDE SEQUENCE</scope>
    <source>
        <tissue evidence="1">Shoot tissue taken approximately 20 cm above the soil surface</tissue>
    </source>
</reference>
<dbReference type="InterPro" id="IPR020610">
    <property type="entry name" value="Thiolase_AS"/>
</dbReference>
<dbReference type="Gene3D" id="3.40.47.10">
    <property type="match status" value="1"/>
</dbReference>
<reference evidence="1" key="2">
    <citation type="journal article" date="2015" name="Data Brief">
        <title>Shoot transcriptome of the giant reed, Arundo donax.</title>
        <authorList>
            <person name="Barrero R.A."/>
            <person name="Guerrero F.D."/>
            <person name="Moolhuijzen P."/>
            <person name="Goolsby J.A."/>
            <person name="Tidwell J."/>
            <person name="Bellgard S.E."/>
            <person name="Bellgard M.I."/>
        </authorList>
    </citation>
    <scope>NUCLEOTIDE SEQUENCE</scope>
    <source>
        <tissue evidence="1">Shoot tissue taken approximately 20 cm above the soil surface</tissue>
    </source>
</reference>
<dbReference type="PANTHER" id="PTHR43853">
    <property type="entry name" value="3-KETOACYL-COA THIOLASE, PEROXISOMAL"/>
    <property type="match status" value="1"/>
</dbReference>
<organism evidence="1">
    <name type="scientific">Arundo donax</name>
    <name type="common">Giant reed</name>
    <name type="synonym">Donax arundinaceus</name>
    <dbReference type="NCBI Taxonomy" id="35708"/>
    <lineage>
        <taxon>Eukaryota</taxon>
        <taxon>Viridiplantae</taxon>
        <taxon>Streptophyta</taxon>
        <taxon>Embryophyta</taxon>
        <taxon>Tracheophyta</taxon>
        <taxon>Spermatophyta</taxon>
        <taxon>Magnoliopsida</taxon>
        <taxon>Liliopsida</taxon>
        <taxon>Poales</taxon>
        <taxon>Poaceae</taxon>
        <taxon>PACMAD clade</taxon>
        <taxon>Arundinoideae</taxon>
        <taxon>Arundineae</taxon>
        <taxon>Arundo</taxon>
    </lineage>
</organism>
<dbReference type="AlphaFoldDB" id="A0A0A9DEB8"/>
<evidence type="ECO:0000313" key="1">
    <source>
        <dbReference type="EMBL" id="JAD85033.1"/>
    </source>
</evidence>
<dbReference type="PANTHER" id="PTHR43853:SF15">
    <property type="entry name" value="3-KETOACYL-COA THIOLASE 5, PEROXISOMAL"/>
    <property type="match status" value="1"/>
</dbReference>
<name>A0A0A9DEB8_ARUDO</name>
<protein>
    <submittedName>
        <fullName evidence="1">Uncharacterized protein</fullName>
    </submittedName>
</protein>
<dbReference type="GO" id="GO:0005777">
    <property type="term" value="C:peroxisome"/>
    <property type="evidence" value="ECO:0007669"/>
    <property type="project" value="TreeGrafter"/>
</dbReference>
<dbReference type="GO" id="GO:0006635">
    <property type="term" value="P:fatty acid beta-oxidation"/>
    <property type="evidence" value="ECO:0007669"/>
    <property type="project" value="TreeGrafter"/>
</dbReference>